<keyword evidence="6 14" id="KW-0812">Transmembrane</keyword>
<comment type="function">
    <text evidence="14">Converts heme B (protoheme IX) to heme O by substitution of the vinyl group on carbon 2 of heme B porphyrin ring with a hydroxyethyl farnesyl side group.</text>
</comment>
<dbReference type="PANTHER" id="PTHR43448:SF7">
    <property type="entry name" value="4-HYDROXYBENZOATE SOLANESYLTRANSFERASE"/>
    <property type="match status" value="1"/>
</dbReference>
<dbReference type="Proteomes" id="UP000311713">
    <property type="component" value="Unassembled WGS sequence"/>
</dbReference>
<dbReference type="InterPro" id="IPR044878">
    <property type="entry name" value="UbiA_sf"/>
</dbReference>
<sequence>MTAVDSRPVAGSDSGSDHWSTGDRVKAFIALTKPRIIELLLITTVPVMFLAAQDVPDLWLVLATCVGGYLSAGGANALNMWFDRDIDALMERTRNRPLVTGVVSPAECLTFGLVLAVVSTAWLGWTVNWFSAWLALGALLFYVLVYTMLLKRRTKQNIVWGGIAGCMPVLIGWSSVTGELSWAAVILFLVMFFWTPPHYWPLSMKVKEDYARVGVPMLPVVAGNRAVARQIVLYSWVMVGVSLLLWPMGYTGWFYPVVAVVAGGWWLWEAHALHARARAGVTGAKLKEMRLFHWSITYVSLLFLAVAIDPFLR</sequence>
<feature type="transmembrane region" description="Helical" evidence="14">
    <location>
        <begin position="98"/>
        <end position="123"/>
    </location>
</feature>
<dbReference type="InterPro" id="IPR000537">
    <property type="entry name" value="UbiA_prenyltransferase"/>
</dbReference>
<evidence type="ECO:0000256" key="12">
    <source>
        <dbReference type="ARBA" id="ARBA00042475"/>
    </source>
</evidence>
<keyword evidence="5 14" id="KW-0808">Transferase</keyword>
<feature type="transmembrane region" description="Helical" evidence="14">
    <location>
        <begin position="291"/>
        <end position="312"/>
    </location>
</feature>
<evidence type="ECO:0000256" key="5">
    <source>
        <dbReference type="ARBA" id="ARBA00022679"/>
    </source>
</evidence>
<keyword evidence="9 14" id="KW-0472">Membrane</keyword>
<evidence type="ECO:0000256" key="8">
    <source>
        <dbReference type="ARBA" id="ARBA00023133"/>
    </source>
</evidence>
<reference evidence="15 16" key="1">
    <citation type="submission" date="2019-06" db="EMBL/GenBank/DDBJ databases">
        <title>Draft genome of Streptomyces sedi sp. JCM16909.</title>
        <authorList>
            <person name="Klykleung N."/>
            <person name="Tanasupawat S."/>
            <person name="Kudo T."/>
            <person name="Yuki M."/>
            <person name="Ohkuma M."/>
        </authorList>
    </citation>
    <scope>NUCLEOTIDE SEQUENCE [LARGE SCALE GENOMIC DNA]</scope>
    <source>
        <strain evidence="15 16">JCM 16909</strain>
    </source>
</reference>
<gene>
    <name evidence="14" type="primary">ctaB</name>
    <name evidence="15" type="ORF">FH715_15230</name>
</gene>
<dbReference type="AlphaFoldDB" id="A0A5C4V272"/>
<comment type="catalytic activity">
    <reaction evidence="13 14">
        <text>heme b + (2E,6E)-farnesyl diphosphate + H2O = Fe(II)-heme o + diphosphate</text>
        <dbReference type="Rhea" id="RHEA:28070"/>
        <dbReference type="ChEBI" id="CHEBI:15377"/>
        <dbReference type="ChEBI" id="CHEBI:33019"/>
        <dbReference type="ChEBI" id="CHEBI:60344"/>
        <dbReference type="ChEBI" id="CHEBI:60530"/>
        <dbReference type="ChEBI" id="CHEBI:175763"/>
        <dbReference type="EC" id="2.5.1.141"/>
    </reaction>
</comment>
<protein>
    <recommendedName>
        <fullName evidence="11 14">Protoheme IX farnesyltransferase</fullName>
        <ecNumber evidence="3 14">2.5.1.141</ecNumber>
    </recommendedName>
    <alternativeName>
        <fullName evidence="12 14">Heme B farnesyltransferase</fullName>
    </alternativeName>
    <alternativeName>
        <fullName evidence="10 14">Heme O synthase</fullName>
    </alternativeName>
</protein>
<comment type="caution">
    <text evidence="15">The sequence shown here is derived from an EMBL/GenBank/DDBJ whole genome shotgun (WGS) entry which is preliminary data.</text>
</comment>
<feature type="transmembrane region" description="Helical" evidence="14">
    <location>
        <begin position="58"/>
        <end position="78"/>
    </location>
</feature>
<comment type="pathway">
    <text evidence="2 14">Porphyrin-containing compound metabolism; heme O biosynthesis; heme O from protoheme: step 1/1.</text>
</comment>
<keyword evidence="8 14" id="KW-0350">Heme biosynthesis</keyword>
<feature type="transmembrane region" description="Helical" evidence="14">
    <location>
        <begin position="231"/>
        <end position="247"/>
    </location>
</feature>
<dbReference type="GO" id="GO:0008495">
    <property type="term" value="F:protoheme IX farnesyltransferase activity"/>
    <property type="evidence" value="ECO:0007669"/>
    <property type="project" value="UniProtKB-UniRule"/>
</dbReference>
<keyword evidence="4 14" id="KW-1003">Cell membrane</keyword>
<dbReference type="PROSITE" id="PS00943">
    <property type="entry name" value="UBIA"/>
    <property type="match status" value="1"/>
</dbReference>
<evidence type="ECO:0000256" key="3">
    <source>
        <dbReference type="ARBA" id="ARBA00012292"/>
    </source>
</evidence>
<evidence type="ECO:0000256" key="7">
    <source>
        <dbReference type="ARBA" id="ARBA00022989"/>
    </source>
</evidence>
<dbReference type="HAMAP" id="MF_00154">
    <property type="entry name" value="CyoE_CtaB"/>
    <property type="match status" value="1"/>
</dbReference>
<evidence type="ECO:0000256" key="11">
    <source>
        <dbReference type="ARBA" id="ARBA00040810"/>
    </source>
</evidence>
<organism evidence="15 16">
    <name type="scientific">Streptomyces sedi</name>
    <dbReference type="NCBI Taxonomy" id="555059"/>
    <lineage>
        <taxon>Bacteria</taxon>
        <taxon>Bacillati</taxon>
        <taxon>Actinomycetota</taxon>
        <taxon>Actinomycetes</taxon>
        <taxon>Kitasatosporales</taxon>
        <taxon>Streptomycetaceae</taxon>
        <taxon>Streptomyces</taxon>
    </lineage>
</organism>
<evidence type="ECO:0000256" key="2">
    <source>
        <dbReference type="ARBA" id="ARBA00004919"/>
    </source>
</evidence>
<keyword evidence="16" id="KW-1185">Reference proteome</keyword>
<dbReference type="GO" id="GO:0005886">
    <property type="term" value="C:plasma membrane"/>
    <property type="evidence" value="ECO:0007669"/>
    <property type="project" value="UniProtKB-SubCell"/>
</dbReference>
<evidence type="ECO:0000256" key="4">
    <source>
        <dbReference type="ARBA" id="ARBA00022475"/>
    </source>
</evidence>
<dbReference type="NCBIfam" id="TIGR01473">
    <property type="entry name" value="cyoE_ctaB"/>
    <property type="match status" value="1"/>
</dbReference>
<feature type="transmembrane region" description="Helical" evidence="14">
    <location>
        <begin position="36"/>
        <end position="52"/>
    </location>
</feature>
<dbReference type="Gene3D" id="1.10.357.140">
    <property type="entry name" value="UbiA prenyltransferase"/>
    <property type="match status" value="1"/>
</dbReference>
<dbReference type="Pfam" id="PF01040">
    <property type="entry name" value="UbiA"/>
    <property type="match status" value="1"/>
</dbReference>
<dbReference type="CDD" id="cd13957">
    <property type="entry name" value="PT_UbiA_Cox10"/>
    <property type="match status" value="1"/>
</dbReference>
<dbReference type="OrthoDB" id="9814417at2"/>
<dbReference type="GO" id="GO:0048034">
    <property type="term" value="P:heme O biosynthetic process"/>
    <property type="evidence" value="ECO:0007669"/>
    <property type="project" value="UniProtKB-UniRule"/>
</dbReference>
<accession>A0A5C4V272</accession>
<evidence type="ECO:0000256" key="14">
    <source>
        <dbReference type="HAMAP-Rule" id="MF_00154"/>
    </source>
</evidence>
<dbReference type="EC" id="2.5.1.141" evidence="3 14"/>
<feature type="transmembrane region" description="Helical" evidence="14">
    <location>
        <begin position="253"/>
        <end position="270"/>
    </location>
</feature>
<dbReference type="InterPro" id="IPR030470">
    <property type="entry name" value="UbiA_prenylTrfase_CS"/>
</dbReference>
<dbReference type="NCBIfam" id="NF003349">
    <property type="entry name" value="PRK04375.1-2"/>
    <property type="match status" value="1"/>
</dbReference>
<evidence type="ECO:0000256" key="1">
    <source>
        <dbReference type="ARBA" id="ARBA00004651"/>
    </source>
</evidence>
<comment type="subcellular location">
    <subcellularLocation>
        <location evidence="1 14">Cell membrane</location>
        <topology evidence="1 14">Multi-pass membrane protein</topology>
    </subcellularLocation>
</comment>
<comment type="miscellaneous">
    <text evidence="14">Carbon 2 of the heme B porphyrin ring is defined according to the Fischer nomenclature.</text>
</comment>
<evidence type="ECO:0000313" key="15">
    <source>
        <dbReference type="EMBL" id="TNM29486.1"/>
    </source>
</evidence>
<feature type="transmembrane region" description="Helical" evidence="14">
    <location>
        <begin position="182"/>
        <end position="202"/>
    </location>
</feature>
<dbReference type="PANTHER" id="PTHR43448">
    <property type="entry name" value="PROTOHEME IX FARNESYLTRANSFERASE, MITOCHONDRIAL"/>
    <property type="match status" value="1"/>
</dbReference>
<dbReference type="FunFam" id="1.10.357.140:FF:000001">
    <property type="entry name" value="Protoheme IX farnesyltransferase"/>
    <property type="match status" value="1"/>
</dbReference>
<evidence type="ECO:0000256" key="6">
    <source>
        <dbReference type="ARBA" id="ARBA00022692"/>
    </source>
</evidence>
<evidence type="ECO:0000313" key="16">
    <source>
        <dbReference type="Proteomes" id="UP000311713"/>
    </source>
</evidence>
<dbReference type="UniPathway" id="UPA00834">
    <property type="reaction ID" value="UER00712"/>
</dbReference>
<dbReference type="RefSeq" id="WP_139645509.1">
    <property type="nucleotide sequence ID" value="NZ_BAAAZS010000075.1"/>
</dbReference>
<dbReference type="EMBL" id="VDGT01000010">
    <property type="protein sequence ID" value="TNM29486.1"/>
    <property type="molecule type" value="Genomic_DNA"/>
</dbReference>
<evidence type="ECO:0000256" key="10">
    <source>
        <dbReference type="ARBA" id="ARBA00030253"/>
    </source>
</evidence>
<feature type="transmembrane region" description="Helical" evidence="14">
    <location>
        <begin position="157"/>
        <end position="176"/>
    </location>
</feature>
<proteinExistence type="inferred from homology"/>
<evidence type="ECO:0000256" key="13">
    <source>
        <dbReference type="ARBA" id="ARBA00047690"/>
    </source>
</evidence>
<dbReference type="InterPro" id="IPR006369">
    <property type="entry name" value="Protohaem_IX_farnesylTrfase"/>
</dbReference>
<evidence type="ECO:0000256" key="9">
    <source>
        <dbReference type="ARBA" id="ARBA00023136"/>
    </source>
</evidence>
<name>A0A5C4V272_9ACTN</name>
<comment type="similarity">
    <text evidence="14">Belongs to the UbiA prenyltransferase family. Protoheme IX farnesyltransferase subfamily.</text>
</comment>
<feature type="transmembrane region" description="Helical" evidence="14">
    <location>
        <begin position="129"/>
        <end position="150"/>
    </location>
</feature>
<keyword evidence="7 14" id="KW-1133">Transmembrane helix</keyword>